<feature type="region of interest" description="Disordered" evidence="1">
    <location>
        <begin position="476"/>
        <end position="498"/>
    </location>
</feature>
<feature type="region of interest" description="Disordered" evidence="1">
    <location>
        <begin position="96"/>
        <end position="258"/>
    </location>
</feature>
<organism evidence="2 3">
    <name type="scientific">Labilithrix luteola</name>
    <dbReference type="NCBI Taxonomy" id="1391654"/>
    <lineage>
        <taxon>Bacteria</taxon>
        <taxon>Pseudomonadati</taxon>
        <taxon>Myxococcota</taxon>
        <taxon>Polyangia</taxon>
        <taxon>Polyangiales</taxon>
        <taxon>Labilitrichaceae</taxon>
        <taxon>Labilithrix</taxon>
    </lineage>
</organism>
<feature type="compositionally biased region" description="Low complexity" evidence="1">
    <location>
        <begin position="392"/>
        <end position="405"/>
    </location>
</feature>
<feature type="region of interest" description="Disordered" evidence="1">
    <location>
        <begin position="383"/>
        <end position="405"/>
    </location>
</feature>
<dbReference type="AlphaFoldDB" id="A0A0K1PLQ6"/>
<evidence type="ECO:0000313" key="3">
    <source>
        <dbReference type="Proteomes" id="UP000064967"/>
    </source>
</evidence>
<dbReference type="Proteomes" id="UP000064967">
    <property type="component" value="Chromosome"/>
</dbReference>
<gene>
    <name evidence="2" type="ORF">AKJ09_01132</name>
</gene>
<dbReference type="STRING" id="1391654.AKJ09_01132"/>
<protein>
    <submittedName>
        <fullName evidence="2">Vegetative cell wall protein gp1 (Hydroxyproline-rich glycoprotein 1)</fullName>
    </submittedName>
</protein>
<feature type="region of interest" description="Disordered" evidence="1">
    <location>
        <begin position="323"/>
        <end position="343"/>
    </location>
</feature>
<feature type="compositionally biased region" description="Low complexity" evidence="1">
    <location>
        <begin position="220"/>
        <end position="233"/>
    </location>
</feature>
<feature type="compositionally biased region" description="Low complexity" evidence="1">
    <location>
        <begin position="178"/>
        <end position="188"/>
    </location>
</feature>
<proteinExistence type="predicted"/>
<feature type="compositionally biased region" description="Pro residues" evidence="1">
    <location>
        <begin position="158"/>
        <end position="177"/>
    </location>
</feature>
<feature type="compositionally biased region" description="Low complexity" evidence="1">
    <location>
        <begin position="476"/>
        <end position="497"/>
    </location>
</feature>
<dbReference type="EMBL" id="CP012333">
    <property type="protein sequence ID" value="AKU94468.1"/>
    <property type="molecule type" value="Genomic_DNA"/>
</dbReference>
<reference evidence="2 3" key="1">
    <citation type="submission" date="2015-08" db="EMBL/GenBank/DDBJ databases">
        <authorList>
            <person name="Babu N.S."/>
            <person name="Beckwith C.J."/>
            <person name="Beseler K.G."/>
            <person name="Brison A."/>
            <person name="Carone J.V."/>
            <person name="Caskin T.P."/>
            <person name="Diamond M."/>
            <person name="Durham M.E."/>
            <person name="Foxe J.M."/>
            <person name="Go M."/>
            <person name="Henderson B.A."/>
            <person name="Jones I.B."/>
            <person name="McGettigan J.A."/>
            <person name="Micheletti S.J."/>
            <person name="Nasrallah M.E."/>
            <person name="Ortiz D."/>
            <person name="Piller C.R."/>
            <person name="Privatt S.R."/>
            <person name="Schneider S.L."/>
            <person name="Sharp S."/>
            <person name="Smith T.C."/>
            <person name="Stanton J.D."/>
            <person name="Ullery H.E."/>
            <person name="Wilson R.J."/>
            <person name="Serrano M.G."/>
            <person name="Buck G."/>
            <person name="Lee V."/>
            <person name="Wang Y."/>
            <person name="Carvalho R."/>
            <person name="Voegtly L."/>
            <person name="Shi R."/>
            <person name="Duckworth R."/>
            <person name="Johnson A."/>
            <person name="Loviza R."/>
            <person name="Walstead R."/>
            <person name="Shah Z."/>
            <person name="Kiflezghi M."/>
            <person name="Wade K."/>
            <person name="Ball S.L."/>
            <person name="Bradley K.W."/>
            <person name="Asai D.J."/>
            <person name="Bowman C.A."/>
            <person name="Russell D.A."/>
            <person name="Pope W.H."/>
            <person name="Jacobs-Sera D."/>
            <person name="Hendrix R.W."/>
            <person name="Hatfull G.F."/>
        </authorList>
    </citation>
    <scope>NUCLEOTIDE SEQUENCE [LARGE SCALE GENOMIC DNA]</scope>
    <source>
        <strain evidence="2 3">DSM 27648</strain>
    </source>
</reference>
<feature type="compositionally biased region" description="Low complexity" evidence="1">
    <location>
        <begin position="131"/>
        <end position="157"/>
    </location>
</feature>
<accession>A0A0K1PLQ6</accession>
<keyword evidence="3" id="KW-1185">Reference proteome</keyword>
<name>A0A0K1PLQ6_9BACT</name>
<evidence type="ECO:0000256" key="1">
    <source>
        <dbReference type="SAM" id="MobiDB-lite"/>
    </source>
</evidence>
<evidence type="ECO:0000313" key="2">
    <source>
        <dbReference type="EMBL" id="AKU94468.1"/>
    </source>
</evidence>
<dbReference type="KEGG" id="llu:AKJ09_01132"/>
<sequence length="550" mass="56388">MESGIGEPAFIPLCLGQELQPLSVGKKGMWKLESPRMLDVHAFFYFDGNELFAQSADDAVSALVDGRKIGKAWTQLNAPCSIDVGGTRLRYRSLADNAGDEKPTTPLHKPLRVPSVRPTGQEATAATMALPPRQATQPPRQATQPPRQATQPPRQATQPPPPNAGPLPARSAPPPPAASSEPSFGSSSRAERPFRAGEFSAPAGEESTRVAPLDVTGVSRRGPAAPRPAAGRPPEFEGGLDASQARNPARPPMGSVPPGVFMQAPPPPQVMMPSQPVAFPPPMQGMPPTPPPGAYGNHYPAPVYSAPPAQVAPYVHPQVSPSGTYGSSLPGGFAPTPSGTAPSPVADQSLGAKWAALSIPKKILIVLAPFSITSAIYLFVDEPPPPRRKAATTETSARAPSSAAPLPSTVIAPAASVAIQPGAQAWPPGVPCPPPGWPANTPLPCIPNGAAGAPPPIATTVTAPVATPVTAAVPATTPAPSKAANDPAKDASASAPATKTLERQAVEALAANDYAKASALYGELARRDPQSAVYGEAARIARSKLDGGAP</sequence>